<protein>
    <recommendedName>
        <fullName evidence="3">ATP-binding protein</fullName>
    </recommendedName>
</protein>
<dbReference type="Proteomes" id="UP001432011">
    <property type="component" value="Chromosome"/>
</dbReference>
<dbReference type="Gene3D" id="1.25.40.10">
    <property type="entry name" value="Tetratricopeptide repeat domain"/>
    <property type="match status" value="1"/>
</dbReference>
<dbReference type="EMBL" id="CP108085">
    <property type="protein sequence ID" value="WUP76403.1"/>
    <property type="molecule type" value="Genomic_DNA"/>
</dbReference>
<gene>
    <name evidence="1" type="ORF">OG913_05125</name>
</gene>
<evidence type="ECO:0000313" key="2">
    <source>
        <dbReference type="Proteomes" id="UP001432011"/>
    </source>
</evidence>
<reference evidence="1" key="1">
    <citation type="submission" date="2022-10" db="EMBL/GenBank/DDBJ databases">
        <title>The complete genomes of actinobacterial strains from the NBC collection.</title>
        <authorList>
            <person name="Joergensen T.S."/>
            <person name="Alvarez Arevalo M."/>
            <person name="Sterndorff E.B."/>
            <person name="Faurdal D."/>
            <person name="Vuksanovic O."/>
            <person name="Mourched A.-S."/>
            <person name="Charusanti P."/>
            <person name="Shaw S."/>
            <person name="Blin K."/>
            <person name="Weber T."/>
        </authorList>
    </citation>
    <scope>NUCLEOTIDE SEQUENCE</scope>
    <source>
        <strain evidence="1">NBC_00254</strain>
    </source>
</reference>
<dbReference type="RefSeq" id="WP_147945011.1">
    <property type="nucleotide sequence ID" value="NZ_CP108085.1"/>
</dbReference>
<keyword evidence="2" id="KW-1185">Reference proteome</keyword>
<evidence type="ECO:0000313" key="1">
    <source>
        <dbReference type="EMBL" id="WUP76403.1"/>
    </source>
</evidence>
<proteinExistence type="predicted"/>
<name>A0ABZ1SW63_9ACTN</name>
<accession>A0ABZ1SW63</accession>
<sequence length="92" mass="9991">MRLTYLEAVGKAGEPQRATVLAARLVEDSNRVLGPEHLVTLAARSALAGWTMESGDEGTGLRLFEALHSDARRLLGDEHWLVVQVGATLKQL</sequence>
<dbReference type="InterPro" id="IPR011990">
    <property type="entry name" value="TPR-like_helical_dom_sf"/>
</dbReference>
<organism evidence="1 2">
    <name type="scientific">Microbispora hainanensis</name>
    <dbReference type="NCBI Taxonomy" id="568844"/>
    <lineage>
        <taxon>Bacteria</taxon>
        <taxon>Bacillati</taxon>
        <taxon>Actinomycetota</taxon>
        <taxon>Actinomycetes</taxon>
        <taxon>Streptosporangiales</taxon>
        <taxon>Streptosporangiaceae</taxon>
        <taxon>Microbispora</taxon>
    </lineage>
</organism>
<evidence type="ECO:0008006" key="3">
    <source>
        <dbReference type="Google" id="ProtNLM"/>
    </source>
</evidence>